<accession>A0A9N9BYU0</accession>
<protein>
    <submittedName>
        <fullName evidence="1">10446_t:CDS:1</fullName>
    </submittedName>
</protein>
<evidence type="ECO:0000313" key="2">
    <source>
        <dbReference type="Proteomes" id="UP000789405"/>
    </source>
</evidence>
<keyword evidence="2" id="KW-1185">Reference proteome</keyword>
<sequence length="77" mass="8800">MAKSQKAMRNTYLLAKTPPLVKKPPCHKNTYLRVCKDAHLVETPDHSPIPRNPPTYCDIRLFTYPPVETPNNPPIHP</sequence>
<proteinExistence type="predicted"/>
<name>A0A9N9BYU0_9GLOM</name>
<organism evidence="1 2">
    <name type="scientific">Dentiscutata erythropus</name>
    <dbReference type="NCBI Taxonomy" id="1348616"/>
    <lineage>
        <taxon>Eukaryota</taxon>
        <taxon>Fungi</taxon>
        <taxon>Fungi incertae sedis</taxon>
        <taxon>Mucoromycota</taxon>
        <taxon>Glomeromycotina</taxon>
        <taxon>Glomeromycetes</taxon>
        <taxon>Diversisporales</taxon>
        <taxon>Gigasporaceae</taxon>
        <taxon>Dentiscutata</taxon>
    </lineage>
</organism>
<comment type="caution">
    <text evidence="1">The sequence shown here is derived from an EMBL/GenBank/DDBJ whole genome shotgun (WGS) entry which is preliminary data.</text>
</comment>
<dbReference type="EMBL" id="CAJVPY010003113">
    <property type="protein sequence ID" value="CAG8581840.1"/>
    <property type="molecule type" value="Genomic_DNA"/>
</dbReference>
<evidence type="ECO:0000313" key="1">
    <source>
        <dbReference type="EMBL" id="CAG8581840.1"/>
    </source>
</evidence>
<reference evidence="1" key="1">
    <citation type="submission" date="2021-06" db="EMBL/GenBank/DDBJ databases">
        <authorList>
            <person name="Kallberg Y."/>
            <person name="Tangrot J."/>
            <person name="Rosling A."/>
        </authorList>
    </citation>
    <scope>NUCLEOTIDE SEQUENCE</scope>
    <source>
        <strain evidence="1">MA453B</strain>
    </source>
</reference>
<dbReference type="AlphaFoldDB" id="A0A9N9BYU0"/>
<dbReference type="Proteomes" id="UP000789405">
    <property type="component" value="Unassembled WGS sequence"/>
</dbReference>
<gene>
    <name evidence="1" type="ORF">DERYTH_LOCUS6729</name>
</gene>